<name>A0A2B4SB87_STYPI</name>
<dbReference type="OrthoDB" id="6024025at2759"/>
<evidence type="ECO:0000313" key="1">
    <source>
        <dbReference type="EMBL" id="PFX25802.1"/>
    </source>
</evidence>
<reference evidence="2" key="1">
    <citation type="journal article" date="2017" name="bioRxiv">
        <title>Comparative analysis of the genomes of Stylophora pistillata and Acropora digitifera provides evidence for extensive differences between species of corals.</title>
        <authorList>
            <person name="Voolstra C.R."/>
            <person name="Li Y."/>
            <person name="Liew Y.J."/>
            <person name="Baumgarten S."/>
            <person name="Zoccola D."/>
            <person name="Flot J.-F."/>
            <person name="Tambutte S."/>
            <person name="Allemand D."/>
            <person name="Aranda M."/>
        </authorList>
    </citation>
    <scope>NUCLEOTIDE SEQUENCE [LARGE SCALE GENOMIC DNA]</scope>
</reference>
<dbReference type="AlphaFoldDB" id="A0A2B4SB87"/>
<dbReference type="EMBL" id="LSMT01000142">
    <property type="protein sequence ID" value="PFX25802.1"/>
    <property type="molecule type" value="Genomic_DNA"/>
</dbReference>
<keyword evidence="2" id="KW-1185">Reference proteome</keyword>
<organism evidence="1 2">
    <name type="scientific">Stylophora pistillata</name>
    <name type="common">Smooth cauliflower coral</name>
    <dbReference type="NCBI Taxonomy" id="50429"/>
    <lineage>
        <taxon>Eukaryota</taxon>
        <taxon>Metazoa</taxon>
        <taxon>Cnidaria</taxon>
        <taxon>Anthozoa</taxon>
        <taxon>Hexacorallia</taxon>
        <taxon>Scleractinia</taxon>
        <taxon>Astrocoeniina</taxon>
        <taxon>Pocilloporidae</taxon>
        <taxon>Stylophora</taxon>
    </lineage>
</organism>
<protein>
    <submittedName>
        <fullName evidence="1">Uncharacterized protein</fullName>
    </submittedName>
</protein>
<dbReference type="Proteomes" id="UP000225706">
    <property type="component" value="Unassembled WGS sequence"/>
</dbReference>
<comment type="caution">
    <text evidence="1">The sequence shown here is derived from an EMBL/GenBank/DDBJ whole genome shotgun (WGS) entry which is preliminary data.</text>
</comment>
<accession>A0A2B4SB87</accession>
<evidence type="ECO:0000313" key="2">
    <source>
        <dbReference type="Proteomes" id="UP000225706"/>
    </source>
</evidence>
<sequence>MPQDPQEKAELVDLIISHKDGEFFKRALMPVIFKKNFNHFVQFAAELVSNFDIGYTKYQNTVRNQLGKELEHVFGINIMVPKDDVCEKLKVQKEALQESLSLTFTEHNGVVAAYTNVKNTMEWLLSKITLQETIMVPKEKLLVYHYIVAFPWMQWSKFFTGETAIRVKLQEPHNLLSCIVTVCSWLGPDNYNHVSNLGRETLQQLSSLKSVYHPILKKNIEVIVCGVADGCQRRSITGSSSASSCYPIPESPEHQKQLGDMRVICNEPVWKVEMIEKGEEQYKTWLGKRVDNTENRREYAKKHLAQTGHPNASQLDLVNFYPAMMHQATRATETIVRKIGQVAEALKQNKKQWFIEVQKVARKVCLSSYDVTFVENGVLAFYEKAEELLNNSGFSPLVSEILFSATIDESGRQSSTTWSECSEGSDTSGSEEKTRLEINFHQPNKSVSTLIQSDRYLQMAANWGIRENYHQQRQDMMDPEAFFPVVKNPQTVREAQLVVLELLKQPEGSDLTRLIKIFGGIHHLFKKSLSHSSPVTCVDKEE</sequence>
<gene>
    <name evidence="1" type="ORF">AWC38_SpisGene9569</name>
</gene>
<proteinExistence type="predicted"/>